<evidence type="ECO:0000313" key="2">
    <source>
        <dbReference type="Proteomes" id="UP001566331"/>
    </source>
</evidence>
<comment type="caution">
    <text evidence="1">The sequence shown here is derived from an EMBL/GenBank/DDBJ whole genome shotgun (WGS) entry which is preliminary data.</text>
</comment>
<gene>
    <name evidence="1" type="ORF">AB6713_02935</name>
</gene>
<keyword evidence="2" id="KW-1185">Reference proteome</keyword>
<dbReference type="RefSeq" id="WP_370563075.1">
    <property type="nucleotide sequence ID" value="NZ_JBFWIB010000002.1"/>
</dbReference>
<organism evidence="1 2">
    <name type="scientific">Luteimonas salinilitoris</name>
    <dbReference type="NCBI Taxonomy" id="3237697"/>
    <lineage>
        <taxon>Bacteria</taxon>
        <taxon>Pseudomonadati</taxon>
        <taxon>Pseudomonadota</taxon>
        <taxon>Gammaproteobacteria</taxon>
        <taxon>Lysobacterales</taxon>
        <taxon>Lysobacteraceae</taxon>
        <taxon>Luteimonas</taxon>
    </lineage>
</organism>
<proteinExistence type="predicted"/>
<name>A0ABV4HP29_9GAMM</name>
<evidence type="ECO:0008006" key="3">
    <source>
        <dbReference type="Google" id="ProtNLM"/>
    </source>
</evidence>
<dbReference type="Proteomes" id="UP001566331">
    <property type="component" value="Unassembled WGS sequence"/>
</dbReference>
<sequence length="208" mass="22358">MHENTFRPINHGRILDISYVGHLCPDFALMRAGWRMSALVLLMASCAAAACPVELPAGAELFVPPEINSPMSVEIQSYKFSLHESESGKLVSGTFSGGAEIEHALSEVGFDKVERIFALESHGCDGNSVDLVIQTGPGKNPDVRTRNYYRIVFSADLSAVIAEFYDPSISAANAVLPLQSVEGMSDPDTGERVICNGTTPVVVEQDGK</sequence>
<reference evidence="1 2" key="1">
    <citation type="submission" date="2024-07" db="EMBL/GenBank/DDBJ databases">
        <title>Luteimonas salilacus sp. nov., isolated from the shore soil of Salt Lake in Tibet of China.</title>
        <authorList>
            <person name="Zhang X."/>
            <person name="Li A."/>
        </authorList>
    </citation>
    <scope>NUCLEOTIDE SEQUENCE [LARGE SCALE GENOMIC DNA]</scope>
    <source>
        <strain evidence="1 2">B3-2-R+30</strain>
    </source>
</reference>
<accession>A0ABV4HP29</accession>
<dbReference type="EMBL" id="JBFWIC010000003">
    <property type="protein sequence ID" value="MEZ0473571.1"/>
    <property type="molecule type" value="Genomic_DNA"/>
</dbReference>
<protein>
    <recommendedName>
        <fullName evidence="3">Lipoprotein</fullName>
    </recommendedName>
</protein>
<evidence type="ECO:0000313" key="1">
    <source>
        <dbReference type="EMBL" id="MEZ0473571.1"/>
    </source>
</evidence>